<keyword evidence="2" id="KW-1185">Reference proteome</keyword>
<dbReference type="EMBL" id="JAZDWU010000006">
    <property type="protein sequence ID" value="KAK9998102.1"/>
    <property type="molecule type" value="Genomic_DNA"/>
</dbReference>
<sequence length="162" mass="18125">MVKRHIHKLVQVLGETIQITTEYLTYEEKAVVAGSKVEALEVERSKLRKELISAMDEGNATKEKVKASTEELRAEKLLTLTEEYKTVMFSWYYKGFKLLKRYLMKHNPEVDLESQDFELVDKEMEVNKAAQATAAATVVKENVAEIEGDASGPTGGSDAPVA</sequence>
<evidence type="ECO:0000313" key="2">
    <source>
        <dbReference type="Proteomes" id="UP001459277"/>
    </source>
</evidence>
<dbReference type="AlphaFoldDB" id="A0AAW2CL43"/>
<gene>
    <name evidence="1" type="ORF">SO802_017705</name>
</gene>
<evidence type="ECO:0000313" key="1">
    <source>
        <dbReference type="EMBL" id="KAK9998102.1"/>
    </source>
</evidence>
<comment type="caution">
    <text evidence="1">The sequence shown here is derived from an EMBL/GenBank/DDBJ whole genome shotgun (WGS) entry which is preliminary data.</text>
</comment>
<organism evidence="1 2">
    <name type="scientific">Lithocarpus litseifolius</name>
    <dbReference type="NCBI Taxonomy" id="425828"/>
    <lineage>
        <taxon>Eukaryota</taxon>
        <taxon>Viridiplantae</taxon>
        <taxon>Streptophyta</taxon>
        <taxon>Embryophyta</taxon>
        <taxon>Tracheophyta</taxon>
        <taxon>Spermatophyta</taxon>
        <taxon>Magnoliopsida</taxon>
        <taxon>eudicotyledons</taxon>
        <taxon>Gunneridae</taxon>
        <taxon>Pentapetalae</taxon>
        <taxon>rosids</taxon>
        <taxon>fabids</taxon>
        <taxon>Fagales</taxon>
        <taxon>Fagaceae</taxon>
        <taxon>Lithocarpus</taxon>
    </lineage>
</organism>
<reference evidence="1 2" key="1">
    <citation type="submission" date="2024-01" db="EMBL/GenBank/DDBJ databases">
        <title>A telomere-to-telomere, gap-free genome of sweet tea (Lithocarpus litseifolius).</title>
        <authorList>
            <person name="Zhou J."/>
        </authorList>
    </citation>
    <scope>NUCLEOTIDE SEQUENCE [LARGE SCALE GENOMIC DNA]</scope>
    <source>
        <strain evidence="1">Zhou-2022a</strain>
        <tissue evidence="1">Leaf</tissue>
    </source>
</reference>
<name>A0AAW2CL43_9ROSI</name>
<proteinExistence type="predicted"/>
<protein>
    <submittedName>
        <fullName evidence="1">Uncharacterized protein</fullName>
    </submittedName>
</protein>
<dbReference type="Proteomes" id="UP001459277">
    <property type="component" value="Unassembled WGS sequence"/>
</dbReference>
<accession>A0AAW2CL43</accession>